<dbReference type="PANTHER" id="PTHR33018:SF37">
    <property type="entry name" value="TRANSPOSASE TNP1_EN_SPM-LIKE DOMAIN-CONTAINING PROTEIN"/>
    <property type="match status" value="1"/>
</dbReference>
<gene>
    <name evidence="3" type="ORF">LSAT_V11C400196840</name>
</gene>
<dbReference type="InterPro" id="IPR058352">
    <property type="entry name" value="DUF8039"/>
</dbReference>
<protein>
    <recommendedName>
        <fullName evidence="2">DUF8039 domain-containing protein</fullName>
    </recommendedName>
</protein>
<feature type="domain" description="DUF8039" evidence="2">
    <location>
        <begin position="171"/>
        <end position="255"/>
    </location>
</feature>
<proteinExistence type="predicted"/>
<dbReference type="PANTHER" id="PTHR33018">
    <property type="entry name" value="OS10G0338966 PROTEIN-RELATED"/>
    <property type="match status" value="1"/>
</dbReference>
<evidence type="ECO:0000313" key="4">
    <source>
        <dbReference type="Proteomes" id="UP000235145"/>
    </source>
</evidence>
<dbReference type="Pfam" id="PF26133">
    <property type="entry name" value="DUF8039"/>
    <property type="match status" value="1"/>
</dbReference>
<name>A0A9R1VRG2_LACSA</name>
<evidence type="ECO:0000256" key="1">
    <source>
        <dbReference type="SAM" id="MobiDB-lite"/>
    </source>
</evidence>
<comment type="caution">
    <text evidence="3">The sequence shown here is derived from an EMBL/GenBank/DDBJ whole genome shotgun (WGS) entry which is preliminary data.</text>
</comment>
<organism evidence="3 4">
    <name type="scientific">Lactuca sativa</name>
    <name type="common">Garden lettuce</name>
    <dbReference type="NCBI Taxonomy" id="4236"/>
    <lineage>
        <taxon>Eukaryota</taxon>
        <taxon>Viridiplantae</taxon>
        <taxon>Streptophyta</taxon>
        <taxon>Embryophyta</taxon>
        <taxon>Tracheophyta</taxon>
        <taxon>Spermatophyta</taxon>
        <taxon>Magnoliopsida</taxon>
        <taxon>eudicotyledons</taxon>
        <taxon>Gunneridae</taxon>
        <taxon>Pentapetalae</taxon>
        <taxon>asterids</taxon>
        <taxon>campanulids</taxon>
        <taxon>Asterales</taxon>
        <taxon>Asteraceae</taxon>
        <taxon>Cichorioideae</taxon>
        <taxon>Cichorieae</taxon>
        <taxon>Lactucinae</taxon>
        <taxon>Lactuca</taxon>
    </lineage>
</organism>
<reference evidence="3 4" key="1">
    <citation type="journal article" date="2017" name="Nat. Commun.">
        <title>Genome assembly with in vitro proximity ligation data and whole-genome triplication in lettuce.</title>
        <authorList>
            <person name="Reyes-Chin-Wo S."/>
            <person name="Wang Z."/>
            <person name="Yang X."/>
            <person name="Kozik A."/>
            <person name="Arikit S."/>
            <person name="Song C."/>
            <person name="Xia L."/>
            <person name="Froenicke L."/>
            <person name="Lavelle D.O."/>
            <person name="Truco M.J."/>
            <person name="Xia R."/>
            <person name="Zhu S."/>
            <person name="Xu C."/>
            <person name="Xu H."/>
            <person name="Xu X."/>
            <person name="Cox K."/>
            <person name="Korf I."/>
            <person name="Meyers B.C."/>
            <person name="Michelmore R.W."/>
        </authorList>
    </citation>
    <scope>NUCLEOTIDE SEQUENCE [LARGE SCALE GENOMIC DNA]</scope>
    <source>
        <strain evidence="4">cv. Salinas</strain>
        <tissue evidence="3">Seedlings</tissue>
    </source>
</reference>
<evidence type="ECO:0000259" key="2">
    <source>
        <dbReference type="Pfam" id="PF26133"/>
    </source>
</evidence>
<dbReference type="AlphaFoldDB" id="A0A9R1VRG2"/>
<dbReference type="Proteomes" id="UP000235145">
    <property type="component" value="Unassembled WGS sequence"/>
</dbReference>
<sequence length="425" mass="48403">MSILILKQTQKRWNIPNDNLKKDVLTKCNSQWRPLKKRLKKKCDNQRDPLETYSYLESSTLQRFRHRISSEEFQEISEKARASSMHNKNPAHVDVQTQISKGDLVLSPGEDLFTKVIGPDHPGHTRAVGHDVGSRKGMQGTDKKKMKKHENETIEKLQIFYFYFCFTIYVQMPTPCELVLPYGELDQKYAKGLVFPYRNELIHTLPLRENHLKVMKDDIDSRYENFPLPVLTKEVSNLQGAVGTVIQWPRIAIILAKEQKTKKQIPTTSFVLTIAWVGTNKNIPNQTSSKAGPIEYLRDCLKSNQVVNIVADSGILLVETYDFSDSSFNGSETAFVRYEKDTSTPIGCIFAECNQQLGGLESGHYSGSIGMTKAHLRKRRCLQLLLTSLNELVFIVGFGCFCCICDRNGLNEWIEECVEDLIGIT</sequence>
<feature type="region of interest" description="Disordered" evidence="1">
    <location>
        <begin position="118"/>
        <end position="147"/>
    </location>
</feature>
<dbReference type="EMBL" id="NBSK02000004">
    <property type="protein sequence ID" value="KAJ0211205.1"/>
    <property type="molecule type" value="Genomic_DNA"/>
</dbReference>
<accession>A0A9R1VRG2</accession>
<evidence type="ECO:0000313" key="3">
    <source>
        <dbReference type="EMBL" id="KAJ0211205.1"/>
    </source>
</evidence>
<keyword evidence="4" id="KW-1185">Reference proteome</keyword>